<evidence type="ECO:0000313" key="3">
    <source>
        <dbReference type="Proteomes" id="UP000823388"/>
    </source>
</evidence>
<evidence type="ECO:0000313" key="2">
    <source>
        <dbReference type="EMBL" id="KAG2580528.1"/>
    </source>
</evidence>
<evidence type="ECO:0000256" key="1">
    <source>
        <dbReference type="SAM" id="Phobius"/>
    </source>
</evidence>
<name>A0A8T0R5W1_PANVG</name>
<keyword evidence="3" id="KW-1185">Reference proteome</keyword>
<reference evidence="2 3" key="1">
    <citation type="submission" date="2020-05" db="EMBL/GenBank/DDBJ databases">
        <title>WGS assembly of Panicum virgatum.</title>
        <authorList>
            <person name="Lovell J.T."/>
            <person name="Jenkins J."/>
            <person name="Shu S."/>
            <person name="Juenger T.E."/>
            <person name="Schmutz J."/>
        </authorList>
    </citation>
    <scope>NUCLEOTIDE SEQUENCE</scope>
    <source>
        <strain evidence="2">AP13</strain>
        <strain evidence="3">cv. AP13</strain>
    </source>
</reference>
<feature type="transmembrane region" description="Helical" evidence="1">
    <location>
        <begin position="52"/>
        <end position="76"/>
    </location>
</feature>
<gene>
    <name evidence="2" type="ORF">PVAP13_6NG352300</name>
</gene>
<keyword evidence="1" id="KW-0812">Transmembrane</keyword>
<dbReference type="EMBL" id="CM029048">
    <property type="protein sequence ID" value="KAG2580528.1"/>
    <property type="molecule type" value="Genomic_DNA"/>
</dbReference>
<keyword evidence="1" id="KW-1133">Transmembrane helix</keyword>
<organism evidence="2 3">
    <name type="scientific">Panicum virgatum</name>
    <name type="common">Blackwell switchgrass</name>
    <dbReference type="NCBI Taxonomy" id="38727"/>
    <lineage>
        <taxon>Eukaryota</taxon>
        <taxon>Viridiplantae</taxon>
        <taxon>Streptophyta</taxon>
        <taxon>Embryophyta</taxon>
        <taxon>Tracheophyta</taxon>
        <taxon>Spermatophyta</taxon>
        <taxon>Magnoliopsida</taxon>
        <taxon>Liliopsida</taxon>
        <taxon>Poales</taxon>
        <taxon>Poaceae</taxon>
        <taxon>PACMAD clade</taxon>
        <taxon>Panicoideae</taxon>
        <taxon>Panicodae</taxon>
        <taxon>Paniceae</taxon>
        <taxon>Panicinae</taxon>
        <taxon>Panicum</taxon>
        <taxon>Panicum sect. Hiantes</taxon>
    </lineage>
</organism>
<protein>
    <submittedName>
        <fullName evidence="2">Uncharacterized protein</fullName>
    </submittedName>
</protein>
<accession>A0A8T0R5W1</accession>
<dbReference type="EMBL" id="CM029048">
    <property type="protein sequence ID" value="KAG2580526.1"/>
    <property type="molecule type" value="Genomic_DNA"/>
</dbReference>
<keyword evidence="1" id="KW-0472">Membrane</keyword>
<proteinExistence type="predicted"/>
<comment type="caution">
    <text evidence="2">The sequence shown here is derived from an EMBL/GenBank/DDBJ whole genome shotgun (WGS) entry which is preliminary data.</text>
</comment>
<dbReference type="EMBL" id="CM029048">
    <property type="protein sequence ID" value="KAG2580527.1"/>
    <property type="molecule type" value="Genomic_DNA"/>
</dbReference>
<dbReference type="Proteomes" id="UP000823388">
    <property type="component" value="Chromosome 6N"/>
</dbReference>
<sequence length="77" mass="8831">MWQAIPPFKLLEDADLKTEPADVTIEPADIIKESATDLADESRPPLSDYSRVVTLLHSTLPVFYFFFLPFTLLSWFL</sequence>
<dbReference type="AlphaFoldDB" id="A0A8T0R5W1"/>